<dbReference type="Pfam" id="PF05868">
    <property type="entry name" value="Rotavirus_VP7"/>
    <property type="match status" value="1"/>
</dbReference>
<dbReference type="GO" id="GO:0016020">
    <property type="term" value="C:membrane"/>
    <property type="evidence" value="ECO:0007669"/>
    <property type="project" value="InterPro"/>
</dbReference>
<reference evidence="1" key="2">
    <citation type="submission" date="2024-01" db="EMBL/GenBank/DDBJ databases">
        <authorList>
            <person name="Zhang X.-A."/>
            <person name="Zhang J.-T."/>
            <person name="Hu Z.-Y."/>
            <person name="Liu W."/>
        </authorList>
    </citation>
    <scope>NUCLEOTIDE SEQUENCE</scope>
    <source>
        <strain evidence="1">Sedore_17</strain>
    </source>
</reference>
<protein>
    <submittedName>
        <fullName evidence="1">VP7</fullName>
    </submittedName>
</protein>
<evidence type="ECO:0000313" key="1">
    <source>
        <dbReference type="EMBL" id="WZI33457.1"/>
    </source>
</evidence>
<dbReference type="EMBL" id="PP272720">
    <property type="protein sequence ID" value="WZI33457.1"/>
    <property type="molecule type" value="Genomic_RNA"/>
</dbReference>
<proteinExistence type="predicted"/>
<organism evidence="1">
    <name type="scientific">Crocidura shantungensis seadorna-like virus 2</name>
    <dbReference type="NCBI Taxonomy" id="3139546"/>
    <lineage>
        <taxon>Viruses</taxon>
        <taxon>Riboviria</taxon>
        <taxon>Orthornavirae</taxon>
        <taxon>Duplornaviricota</taxon>
        <taxon>Resentoviricetes</taxon>
        <taxon>Reovirales</taxon>
        <taxon>Sedoreoviridae</taxon>
    </lineage>
</organism>
<accession>A0AB38ZK46</accession>
<dbReference type="GO" id="GO:0044423">
    <property type="term" value="C:virion component"/>
    <property type="evidence" value="ECO:0007669"/>
    <property type="project" value="InterPro"/>
</dbReference>
<dbReference type="InterPro" id="IPR008818">
    <property type="entry name" value="Rotavirus_VP7"/>
</dbReference>
<sequence length="248" mass="28309">MWLLVVYAILHSTYCSVDIIENDISRVCVFLEGETKTINAFNTFFSSNMIKPFGSFSYCIHNRDNNALEAIAECGCFSNYTQEIIVYTDDTESELASLIGSENYCSKIPANTITRLQFESDSNYFIYSKSRKICYIGENLLGIGCDSTQQNTFLDVGRVVYSIFDIPEITVNGFLIYTEDRDSYYCMRKDSNPTHTITWYASEASNPPGDEINRVRSWSTFWKKLSNAFSFCAKVLEVLLQSGIIRRV</sequence>
<name>A0AB38ZK46_9REOV</name>
<reference evidence="1" key="1">
    <citation type="journal article" date="2024" name="NPJ Biofilms Microbiomes">
        <title>Decoding the RNA viromes in shrew lungs along the eastern coast of China.</title>
        <authorList>
            <person name="Zhang J.T."/>
            <person name="Hu Z.Y."/>
            <person name="Tang F."/>
            <person name="Liu Y.T."/>
            <person name="Tan W.L."/>
            <person name="Ma X.F."/>
            <person name="Zhang Y.F."/>
            <person name="Si G.Q."/>
            <person name="Zhang L."/>
            <person name="Zhang M.Q."/>
            <person name="Peng C."/>
            <person name="Fu B.K."/>
            <person name="Fang L.Q."/>
            <person name="Zhang X.A."/>
            <person name="Liu W."/>
        </authorList>
    </citation>
    <scope>NUCLEOTIDE SEQUENCE</scope>
    <source>
        <strain evidence="1">Sedore_17</strain>
    </source>
</reference>